<evidence type="ECO:0000256" key="2">
    <source>
        <dbReference type="SAM" id="Phobius"/>
    </source>
</evidence>
<dbReference type="Gene3D" id="3.30.565.10">
    <property type="entry name" value="Histidine kinase-like ATPase, C-terminal domain"/>
    <property type="match status" value="1"/>
</dbReference>
<gene>
    <name evidence="4" type="ORF">GCM10023185_35450</name>
</gene>
<keyword evidence="2" id="KW-0812">Transmembrane</keyword>
<dbReference type="PANTHER" id="PTHR34220">
    <property type="entry name" value="SENSOR HISTIDINE KINASE YPDA"/>
    <property type="match status" value="1"/>
</dbReference>
<feature type="coiled-coil region" evidence="1">
    <location>
        <begin position="144"/>
        <end position="178"/>
    </location>
</feature>
<feature type="domain" description="Signal transduction histidine kinase internal region" evidence="3">
    <location>
        <begin position="168"/>
        <end position="246"/>
    </location>
</feature>
<keyword evidence="4" id="KW-0418">Kinase</keyword>
<name>A0ABP8IPE9_9BACT</name>
<evidence type="ECO:0000259" key="3">
    <source>
        <dbReference type="Pfam" id="PF06580"/>
    </source>
</evidence>
<organism evidence="4 5">
    <name type="scientific">Hymenobacter saemangeumensis</name>
    <dbReference type="NCBI Taxonomy" id="1084522"/>
    <lineage>
        <taxon>Bacteria</taxon>
        <taxon>Pseudomonadati</taxon>
        <taxon>Bacteroidota</taxon>
        <taxon>Cytophagia</taxon>
        <taxon>Cytophagales</taxon>
        <taxon>Hymenobacteraceae</taxon>
        <taxon>Hymenobacter</taxon>
    </lineage>
</organism>
<keyword evidence="5" id="KW-1185">Reference proteome</keyword>
<dbReference type="InterPro" id="IPR050640">
    <property type="entry name" value="Bact_2-comp_sensor_kinase"/>
</dbReference>
<dbReference type="PANTHER" id="PTHR34220:SF7">
    <property type="entry name" value="SENSOR HISTIDINE KINASE YPDA"/>
    <property type="match status" value="1"/>
</dbReference>
<dbReference type="InterPro" id="IPR010559">
    <property type="entry name" value="Sig_transdc_His_kin_internal"/>
</dbReference>
<protein>
    <submittedName>
        <fullName evidence="4">Histidine kinase</fullName>
    </submittedName>
</protein>
<feature type="transmembrane region" description="Helical" evidence="2">
    <location>
        <begin position="48"/>
        <end position="72"/>
    </location>
</feature>
<dbReference type="GO" id="GO:0016301">
    <property type="term" value="F:kinase activity"/>
    <property type="evidence" value="ECO:0007669"/>
    <property type="project" value="UniProtKB-KW"/>
</dbReference>
<evidence type="ECO:0000313" key="4">
    <source>
        <dbReference type="EMBL" id="GAA4365273.1"/>
    </source>
</evidence>
<dbReference type="Proteomes" id="UP001501153">
    <property type="component" value="Unassembled WGS sequence"/>
</dbReference>
<feature type="transmembrane region" description="Helical" evidence="2">
    <location>
        <begin position="20"/>
        <end position="41"/>
    </location>
</feature>
<dbReference type="InterPro" id="IPR036890">
    <property type="entry name" value="HATPase_C_sf"/>
</dbReference>
<keyword evidence="1" id="KW-0175">Coiled coil</keyword>
<evidence type="ECO:0000256" key="1">
    <source>
        <dbReference type="SAM" id="Coils"/>
    </source>
</evidence>
<accession>A0ABP8IPE9</accession>
<keyword evidence="2" id="KW-0472">Membrane</keyword>
<feature type="transmembrane region" description="Helical" evidence="2">
    <location>
        <begin position="128"/>
        <end position="149"/>
    </location>
</feature>
<dbReference type="Pfam" id="PF06580">
    <property type="entry name" value="His_kinase"/>
    <property type="match status" value="1"/>
</dbReference>
<feature type="transmembrane region" description="Helical" evidence="2">
    <location>
        <begin position="84"/>
        <end position="104"/>
    </location>
</feature>
<sequence>METGSQVLLPALLMPAPRRLSFALLQCAAWLLAYGLVVAYLGQRINDLLYVCSFTLVAFASYAATIYGYVYGLSPWLYHRLPRWAFVLAVLAFLGLVGLGRFYLEAYVVRPHFPSAHNTFLNGNRGHLGYLSVTICFAFGFGLLAQAALRSVALQQQKDELENKQLQAEMNLLKAQVQPHFLFNTLNNIYYEAYLEAPRTADLIEKLATLMRYFMELSRLERVPLQAEIAFLRNYIALEKIRFRHELSISLEVEADEQLPVPPMLLIPLVENLFKHGFDKRQRHNAAHLHLRQAGGWLTFEVSNSLPEALAAPSAGGFGLRNLRERLKLLYGGRFELTAGAEGQQFVARLTLPAQP</sequence>
<comment type="caution">
    <text evidence="4">The sequence shown here is derived from an EMBL/GenBank/DDBJ whole genome shotgun (WGS) entry which is preliminary data.</text>
</comment>
<keyword evidence="2" id="KW-1133">Transmembrane helix</keyword>
<reference evidence="5" key="1">
    <citation type="journal article" date="2019" name="Int. J. Syst. Evol. Microbiol.">
        <title>The Global Catalogue of Microorganisms (GCM) 10K type strain sequencing project: providing services to taxonomists for standard genome sequencing and annotation.</title>
        <authorList>
            <consortium name="The Broad Institute Genomics Platform"/>
            <consortium name="The Broad Institute Genome Sequencing Center for Infectious Disease"/>
            <person name="Wu L."/>
            <person name="Ma J."/>
        </authorList>
    </citation>
    <scope>NUCLEOTIDE SEQUENCE [LARGE SCALE GENOMIC DNA]</scope>
    <source>
        <strain evidence="5">JCM 17923</strain>
    </source>
</reference>
<dbReference type="EMBL" id="BAABGZ010000073">
    <property type="protein sequence ID" value="GAA4365273.1"/>
    <property type="molecule type" value="Genomic_DNA"/>
</dbReference>
<evidence type="ECO:0000313" key="5">
    <source>
        <dbReference type="Proteomes" id="UP001501153"/>
    </source>
</evidence>
<proteinExistence type="predicted"/>
<keyword evidence="4" id="KW-0808">Transferase</keyword>